<feature type="domain" description="AB hydrolase-1" evidence="1">
    <location>
        <begin position="32"/>
        <end position="131"/>
    </location>
</feature>
<gene>
    <name evidence="2" type="ORF">NP095_06830</name>
</gene>
<dbReference type="Gene3D" id="3.40.50.1820">
    <property type="entry name" value="alpha/beta hydrolase"/>
    <property type="match status" value="1"/>
</dbReference>
<dbReference type="InterPro" id="IPR050471">
    <property type="entry name" value="AB_hydrolase"/>
</dbReference>
<dbReference type="PRINTS" id="PR00111">
    <property type="entry name" value="ABHYDROLASE"/>
</dbReference>
<dbReference type="RefSeq" id="WP_232416724.1">
    <property type="nucleotide sequence ID" value="NZ_CP101990.1"/>
</dbReference>
<dbReference type="InterPro" id="IPR029058">
    <property type="entry name" value="AB_hydrolase_fold"/>
</dbReference>
<dbReference type="Pfam" id="PF00561">
    <property type="entry name" value="Abhydrolase_1"/>
    <property type="match status" value="1"/>
</dbReference>
<dbReference type="EMBL" id="CP101990">
    <property type="protein sequence ID" value="UUI69803.1"/>
    <property type="molecule type" value="Genomic_DNA"/>
</dbReference>
<keyword evidence="3" id="KW-1185">Reference proteome</keyword>
<keyword evidence="2" id="KW-0378">Hydrolase</keyword>
<reference evidence="2 3" key="1">
    <citation type="submission" date="2022-07" db="EMBL/GenBank/DDBJ databases">
        <title>Novel species in genus Aeromicrobium.</title>
        <authorList>
            <person name="Ye L."/>
        </authorList>
    </citation>
    <scope>NUCLEOTIDE SEQUENCE [LARGE SCALE GENOMIC DNA]</scope>
    <source>
        <strain evidence="3">zg-Y50</strain>
    </source>
</reference>
<sequence>MADSGTVITRELTRPDGMTIAFHEWNGDLDTPPVVLQHGYVASTETNWVGPGVVDALLAAGHRVIGVDARGHGRSGTSADSALFGEPTMARDLSAVMDELDVTEYQLVGYSMGAIISLLTAAADPRVTRLVVGGVGSAVVELGGVDTRLVDGELLVGALLAEGDLSAYPSGARLFRQLADVMGSHRPSLAAQAQALHAGPTDLARVTVPTLVLAGRDDVLATNPQVLADALPDARLRVVDGDHLGAVSAPDFIASLTTFLAG</sequence>
<evidence type="ECO:0000313" key="3">
    <source>
        <dbReference type="Proteomes" id="UP001315860"/>
    </source>
</evidence>
<dbReference type="InterPro" id="IPR000073">
    <property type="entry name" value="AB_hydrolase_1"/>
</dbReference>
<dbReference type="PANTHER" id="PTHR43433">
    <property type="entry name" value="HYDROLASE, ALPHA/BETA FOLD FAMILY PROTEIN"/>
    <property type="match status" value="1"/>
</dbReference>
<dbReference type="SUPFAM" id="SSF53474">
    <property type="entry name" value="alpha/beta-Hydrolases"/>
    <property type="match status" value="1"/>
</dbReference>
<name>A0ABY5KN83_9ACTN</name>
<dbReference type="PANTHER" id="PTHR43433:SF5">
    <property type="entry name" value="AB HYDROLASE-1 DOMAIN-CONTAINING PROTEIN"/>
    <property type="match status" value="1"/>
</dbReference>
<organism evidence="2 3">
    <name type="scientific">Aeromicrobium duanguangcaii</name>
    <dbReference type="NCBI Taxonomy" id="2968086"/>
    <lineage>
        <taxon>Bacteria</taxon>
        <taxon>Bacillati</taxon>
        <taxon>Actinomycetota</taxon>
        <taxon>Actinomycetes</taxon>
        <taxon>Propionibacteriales</taxon>
        <taxon>Nocardioidaceae</taxon>
        <taxon>Aeromicrobium</taxon>
    </lineage>
</organism>
<accession>A0ABY5KN83</accession>
<dbReference type="GO" id="GO:0016787">
    <property type="term" value="F:hydrolase activity"/>
    <property type="evidence" value="ECO:0007669"/>
    <property type="project" value="UniProtKB-KW"/>
</dbReference>
<dbReference type="Proteomes" id="UP001315860">
    <property type="component" value="Chromosome"/>
</dbReference>
<protein>
    <submittedName>
        <fullName evidence="2">Alpha/beta hydrolase</fullName>
    </submittedName>
</protein>
<proteinExistence type="predicted"/>
<evidence type="ECO:0000259" key="1">
    <source>
        <dbReference type="Pfam" id="PF00561"/>
    </source>
</evidence>
<evidence type="ECO:0000313" key="2">
    <source>
        <dbReference type="EMBL" id="UUI69803.1"/>
    </source>
</evidence>